<feature type="domain" description="Fluoroacetyl-CoA-specific thioesterase-like" evidence="1">
    <location>
        <begin position="39"/>
        <end position="126"/>
    </location>
</feature>
<evidence type="ECO:0000313" key="2">
    <source>
        <dbReference type="EMBL" id="PWJ96720.1"/>
    </source>
</evidence>
<dbReference type="InterPro" id="IPR029069">
    <property type="entry name" value="HotDog_dom_sf"/>
</dbReference>
<protein>
    <submittedName>
        <fullName evidence="2">Thioesterase</fullName>
    </submittedName>
</protein>
<name>A0AA45HK63_9BACT</name>
<evidence type="ECO:0000313" key="3">
    <source>
        <dbReference type="Proteomes" id="UP000245921"/>
    </source>
</evidence>
<dbReference type="RefSeq" id="WP_109603707.1">
    <property type="nucleotide sequence ID" value="NZ_QGGI01000001.1"/>
</dbReference>
<comment type="caution">
    <text evidence="2">The sequence shown here is derived from an EMBL/GenBank/DDBJ whole genome shotgun (WGS) entry which is preliminary data.</text>
</comment>
<gene>
    <name evidence="2" type="ORF">C7380_101295</name>
</gene>
<dbReference type="Pfam" id="PF22636">
    <property type="entry name" value="FlK"/>
    <property type="match status" value="1"/>
</dbReference>
<accession>A0AA45HK63</accession>
<dbReference type="InterPro" id="IPR054485">
    <property type="entry name" value="FlK-like_dom"/>
</dbReference>
<dbReference type="PANTHER" id="PTHR36934">
    <property type="entry name" value="BLR0278 PROTEIN"/>
    <property type="match status" value="1"/>
</dbReference>
<dbReference type="EMBL" id="QGGI01000001">
    <property type="protein sequence ID" value="PWJ96720.1"/>
    <property type="molecule type" value="Genomic_DNA"/>
</dbReference>
<keyword evidence="3" id="KW-1185">Reference proteome</keyword>
<evidence type="ECO:0000259" key="1">
    <source>
        <dbReference type="Pfam" id="PF22636"/>
    </source>
</evidence>
<dbReference type="AlphaFoldDB" id="A0AA45HK63"/>
<dbReference type="SUPFAM" id="SSF54637">
    <property type="entry name" value="Thioesterase/thiol ester dehydrase-isomerase"/>
    <property type="match status" value="1"/>
</dbReference>
<dbReference type="InterPro" id="IPR025540">
    <property type="entry name" value="FlK"/>
</dbReference>
<organism evidence="2 3">
    <name type="scientific">Oceanotoga teriensis</name>
    <dbReference type="NCBI Taxonomy" id="515440"/>
    <lineage>
        <taxon>Bacteria</taxon>
        <taxon>Thermotogati</taxon>
        <taxon>Thermotogota</taxon>
        <taxon>Thermotogae</taxon>
        <taxon>Petrotogales</taxon>
        <taxon>Petrotogaceae</taxon>
        <taxon>Oceanotoga</taxon>
    </lineage>
</organism>
<dbReference type="Proteomes" id="UP000245921">
    <property type="component" value="Unassembled WGS sequence"/>
</dbReference>
<dbReference type="PANTHER" id="PTHR36934:SF1">
    <property type="entry name" value="THIOESTERASE DOMAIN-CONTAINING PROTEIN"/>
    <property type="match status" value="1"/>
</dbReference>
<dbReference type="Gene3D" id="3.10.129.10">
    <property type="entry name" value="Hotdog Thioesterase"/>
    <property type="match status" value="1"/>
</dbReference>
<sequence>MHEVLENIKDEFMKEHNFEFQLNSELYYWTETNLNLKYQVLSTSSLIEYVHKCGFEIIKPYLTEKMVCVVSKTNFEHISITPQGFKVYVKLKVSKIIGNTILFEGEAFDEINKIAQFSFERKVISKKTLERKSLEKLNKLN</sequence>
<reference evidence="2 3" key="1">
    <citation type="submission" date="2018-05" db="EMBL/GenBank/DDBJ databases">
        <title>Genomic Encyclopedia of Type Strains, Phase IV (KMG-IV): sequencing the most valuable type-strain genomes for metagenomic binning, comparative biology and taxonomic classification.</title>
        <authorList>
            <person name="Goeker M."/>
        </authorList>
    </citation>
    <scope>NUCLEOTIDE SEQUENCE [LARGE SCALE GENOMIC DNA]</scope>
    <source>
        <strain evidence="2 3">DSM 24906</strain>
    </source>
</reference>
<proteinExistence type="predicted"/>